<dbReference type="SMART" id="SM00356">
    <property type="entry name" value="ZnF_C3H1"/>
    <property type="match status" value="3"/>
</dbReference>
<protein>
    <recommendedName>
        <fullName evidence="7">C3H1-type domain-containing protein</fullName>
    </recommendedName>
</protein>
<accession>A0A0D2NXN6</accession>
<dbReference type="EMBL" id="KN817560">
    <property type="protein sequence ID" value="KJA21226.1"/>
    <property type="molecule type" value="Genomic_DNA"/>
</dbReference>
<dbReference type="InterPro" id="IPR000571">
    <property type="entry name" value="Znf_CCCH"/>
</dbReference>
<sequence length="371" mass="41023">MSRRSQSQKKRHTKPCKFFQLNRCPHTAEVCDFAHVLSGPLLADASPLCRYYFTGHCAHGALCKYRHEALSPFENPDDMSMSEWAAMTSPEPFPDTPPGYKTFAPYAQRWPSSMAVYSLPAPFSPQSPQSLVFSPSSRSRDSIQSLDTVSTANTSLESDDVMIVTDDPQYDEHAHAHQSQICVAEETPIVHVSPFQLAPLYMRVPPMRAYDYTYAHTVSGKPRLGSPKSSTKQKALKYKTKPCKFWATEKGCPNGDACTFAHDEIFSRSPSPPAAKPTTSDKDDTSRKNFVPIQWRVIGGGVLVSTVKKDSNEGEKFVPSIDCSLPSKPANISLPPLKIITRQRSNSIPTTPSITQINVEHLFSAESPGVL</sequence>
<evidence type="ECO:0000313" key="8">
    <source>
        <dbReference type="EMBL" id="KJA21226.1"/>
    </source>
</evidence>
<gene>
    <name evidence="8" type="ORF">HYPSUDRAFT_67968</name>
</gene>
<dbReference type="InterPro" id="IPR045877">
    <property type="entry name" value="ZFP36-like"/>
</dbReference>
<keyword evidence="1 5" id="KW-0479">Metal-binding</keyword>
<dbReference type="Pfam" id="PF00642">
    <property type="entry name" value="zf-CCCH"/>
    <property type="match status" value="1"/>
</dbReference>
<evidence type="ECO:0000256" key="6">
    <source>
        <dbReference type="SAM" id="MobiDB-lite"/>
    </source>
</evidence>
<proteinExistence type="predicted"/>
<dbReference type="Pfam" id="PF14608">
    <property type="entry name" value="zf-CCCH_2"/>
    <property type="match status" value="1"/>
</dbReference>
<dbReference type="OMA" id="MAHIQTH"/>
<evidence type="ECO:0000256" key="3">
    <source>
        <dbReference type="ARBA" id="ARBA00022771"/>
    </source>
</evidence>
<feature type="zinc finger region" description="C3H1-type" evidence="5">
    <location>
        <begin position="237"/>
        <end position="265"/>
    </location>
</feature>
<evidence type="ECO:0000256" key="2">
    <source>
        <dbReference type="ARBA" id="ARBA00022737"/>
    </source>
</evidence>
<dbReference type="GO" id="GO:0008270">
    <property type="term" value="F:zinc ion binding"/>
    <property type="evidence" value="ECO:0007669"/>
    <property type="project" value="UniProtKB-KW"/>
</dbReference>
<dbReference type="STRING" id="945553.A0A0D2NXN6"/>
<dbReference type="PROSITE" id="PS50103">
    <property type="entry name" value="ZF_C3H1"/>
    <property type="match status" value="3"/>
</dbReference>
<keyword evidence="3 5" id="KW-0863">Zinc-finger</keyword>
<feature type="zinc finger region" description="C3H1-type" evidence="5">
    <location>
        <begin position="10"/>
        <end position="38"/>
    </location>
</feature>
<organism evidence="8 9">
    <name type="scientific">Hypholoma sublateritium (strain FD-334 SS-4)</name>
    <dbReference type="NCBI Taxonomy" id="945553"/>
    <lineage>
        <taxon>Eukaryota</taxon>
        <taxon>Fungi</taxon>
        <taxon>Dikarya</taxon>
        <taxon>Basidiomycota</taxon>
        <taxon>Agaricomycotina</taxon>
        <taxon>Agaricomycetes</taxon>
        <taxon>Agaricomycetidae</taxon>
        <taxon>Agaricales</taxon>
        <taxon>Agaricineae</taxon>
        <taxon>Strophariaceae</taxon>
        <taxon>Hypholoma</taxon>
    </lineage>
</organism>
<keyword evidence="4 5" id="KW-0862">Zinc</keyword>
<evidence type="ECO:0000256" key="5">
    <source>
        <dbReference type="PROSITE-ProRule" id="PRU00723"/>
    </source>
</evidence>
<feature type="zinc finger region" description="C3H1-type" evidence="5">
    <location>
        <begin position="43"/>
        <end position="70"/>
    </location>
</feature>
<name>A0A0D2NXN6_HYPSF</name>
<dbReference type="GO" id="GO:0003729">
    <property type="term" value="F:mRNA binding"/>
    <property type="evidence" value="ECO:0007669"/>
    <property type="project" value="InterPro"/>
</dbReference>
<dbReference type="InterPro" id="IPR036855">
    <property type="entry name" value="Znf_CCCH_sf"/>
</dbReference>
<evidence type="ECO:0000256" key="4">
    <source>
        <dbReference type="ARBA" id="ARBA00022833"/>
    </source>
</evidence>
<dbReference type="Gene3D" id="4.10.1000.10">
    <property type="entry name" value="Zinc finger, CCCH-type"/>
    <property type="match status" value="2"/>
</dbReference>
<dbReference type="Proteomes" id="UP000054270">
    <property type="component" value="Unassembled WGS sequence"/>
</dbReference>
<dbReference type="SUPFAM" id="SSF90229">
    <property type="entry name" value="CCCH zinc finger"/>
    <property type="match status" value="2"/>
</dbReference>
<feature type="domain" description="C3H1-type" evidence="7">
    <location>
        <begin position="10"/>
        <end position="38"/>
    </location>
</feature>
<dbReference type="PANTHER" id="PTHR12547">
    <property type="entry name" value="CCCH ZINC FINGER/TIS11-RELATED"/>
    <property type="match status" value="1"/>
</dbReference>
<dbReference type="PANTHER" id="PTHR12547:SF18">
    <property type="entry name" value="PROTEIN TIS11"/>
    <property type="match status" value="1"/>
</dbReference>
<feature type="domain" description="C3H1-type" evidence="7">
    <location>
        <begin position="237"/>
        <end position="265"/>
    </location>
</feature>
<evidence type="ECO:0000256" key="1">
    <source>
        <dbReference type="ARBA" id="ARBA00022723"/>
    </source>
</evidence>
<dbReference type="AlphaFoldDB" id="A0A0D2NXN6"/>
<evidence type="ECO:0000259" key="7">
    <source>
        <dbReference type="PROSITE" id="PS50103"/>
    </source>
</evidence>
<evidence type="ECO:0000313" key="9">
    <source>
        <dbReference type="Proteomes" id="UP000054270"/>
    </source>
</evidence>
<keyword evidence="9" id="KW-1185">Reference proteome</keyword>
<feature type="region of interest" description="Disordered" evidence="6">
    <location>
        <begin position="268"/>
        <end position="287"/>
    </location>
</feature>
<keyword evidence="2" id="KW-0677">Repeat</keyword>
<dbReference type="OrthoDB" id="411372at2759"/>
<feature type="domain" description="C3H1-type" evidence="7">
    <location>
        <begin position="43"/>
        <end position="70"/>
    </location>
</feature>
<reference evidence="9" key="1">
    <citation type="submission" date="2014-04" db="EMBL/GenBank/DDBJ databases">
        <title>Evolutionary Origins and Diversification of the Mycorrhizal Mutualists.</title>
        <authorList>
            <consortium name="DOE Joint Genome Institute"/>
            <consortium name="Mycorrhizal Genomics Consortium"/>
            <person name="Kohler A."/>
            <person name="Kuo A."/>
            <person name="Nagy L.G."/>
            <person name="Floudas D."/>
            <person name="Copeland A."/>
            <person name="Barry K.W."/>
            <person name="Cichocki N."/>
            <person name="Veneault-Fourrey C."/>
            <person name="LaButti K."/>
            <person name="Lindquist E.A."/>
            <person name="Lipzen A."/>
            <person name="Lundell T."/>
            <person name="Morin E."/>
            <person name="Murat C."/>
            <person name="Riley R."/>
            <person name="Ohm R."/>
            <person name="Sun H."/>
            <person name="Tunlid A."/>
            <person name="Henrissat B."/>
            <person name="Grigoriev I.V."/>
            <person name="Hibbett D.S."/>
            <person name="Martin F."/>
        </authorList>
    </citation>
    <scope>NUCLEOTIDE SEQUENCE [LARGE SCALE GENOMIC DNA]</scope>
    <source>
        <strain evidence="9">FD-334 SS-4</strain>
    </source>
</reference>